<dbReference type="InterPro" id="IPR004839">
    <property type="entry name" value="Aminotransferase_I/II_large"/>
</dbReference>
<dbReference type="GO" id="GO:0008483">
    <property type="term" value="F:transaminase activity"/>
    <property type="evidence" value="ECO:0007669"/>
    <property type="project" value="UniProtKB-KW"/>
</dbReference>
<dbReference type="GO" id="GO:0006520">
    <property type="term" value="P:amino acid metabolic process"/>
    <property type="evidence" value="ECO:0007669"/>
    <property type="project" value="InterPro"/>
</dbReference>
<dbReference type="EC" id="2.6.1.-" evidence="6"/>
<dbReference type="Proteomes" id="UP000319825">
    <property type="component" value="Unassembled WGS sequence"/>
</dbReference>
<dbReference type="Gene3D" id="3.90.1150.10">
    <property type="entry name" value="Aspartate Aminotransferase, domain 1"/>
    <property type="match status" value="1"/>
</dbReference>
<protein>
    <recommendedName>
        <fullName evidence="6">Aminotransferase</fullName>
        <ecNumber evidence="6">2.6.1.-</ecNumber>
    </recommendedName>
</protein>
<dbReference type="InterPro" id="IPR015421">
    <property type="entry name" value="PyrdxlP-dep_Trfase_major"/>
</dbReference>
<evidence type="ECO:0000256" key="4">
    <source>
        <dbReference type="ARBA" id="ARBA00022679"/>
    </source>
</evidence>
<evidence type="ECO:0000256" key="2">
    <source>
        <dbReference type="ARBA" id="ARBA00007441"/>
    </source>
</evidence>
<keyword evidence="4 6" id="KW-0808">Transferase</keyword>
<dbReference type="RefSeq" id="WP_145776955.1">
    <property type="nucleotide sequence ID" value="NZ_BAAATQ010000049.1"/>
</dbReference>
<dbReference type="Gene3D" id="3.40.640.10">
    <property type="entry name" value="Type I PLP-dependent aspartate aminotransferase-like (Major domain)"/>
    <property type="match status" value="1"/>
</dbReference>
<evidence type="ECO:0000256" key="3">
    <source>
        <dbReference type="ARBA" id="ARBA00022576"/>
    </source>
</evidence>
<dbReference type="Pfam" id="PF00155">
    <property type="entry name" value="Aminotran_1_2"/>
    <property type="match status" value="1"/>
</dbReference>
<dbReference type="SUPFAM" id="SSF53383">
    <property type="entry name" value="PLP-dependent transferases"/>
    <property type="match status" value="1"/>
</dbReference>
<comment type="cofactor">
    <cofactor evidence="1 6">
        <name>pyridoxal 5'-phosphate</name>
        <dbReference type="ChEBI" id="CHEBI:597326"/>
    </cofactor>
</comment>
<evidence type="ECO:0000313" key="9">
    <source>
        <dbReference type="Proteomes" id="UP000319825"/>
    </source>
</evidence>
<dbReference type="InterPro" id="IPR004838">
    <property type="entry name" value="NHTrfase_class1_PyrdxlP-BS"/>
</dbReference>
<organism evidence="8 9">
    <name type="scientific">Micromonospora olivasterospora</name>
    <dbReference type="NCBI Taxonomy" id="1880"/>
    <lineage>
        <taxon>Bacteria</taxon>
        <taxon>Bacillati</taxon>
        <taxon>Actinomycetota</taxon>
        <taxon>Actinomycetes</taxon>
        <taxon>Micromonosporales</taxon>
        <taxon>Micromonosporaceae</taxon>
        <taxon>Micromonospora</taxon>
    </lineage>
</organism>
<reference evidence="8 9" key="1">
    <citation type="submission" date="2019-07" db="EMBL/GenBank/DDBJ databases">
        <title>R&amp;d 2014.</title>
        <authorList>
            <person name="Klenk H.-P."/>
        </authorList>
    </citation>
    <scope>NUCLEOTIDE SEQUENCE [LARGE SCALE GENOMIC DNA]</scope>
    <source>
        <strain evidence="8 9">DSM 43868</strain>
    </source>
</reference>
<dbReference type="AlphaFoldDB" id="A0A562IIH7"/>
<dbReference type="InterPro" id="IPR015424">
    <property type="entry name" value="PyrdxlP-dep_Trfase"/>
</dbReference>
<keyword evidence="9" id="KW-1185">Reference proteome</keyword>
<evidence type="ECO:0000256" key="1">
    <source>
        <dbReference type="ARBA" id="ARBA00001933"/>
    </source>
</evidence>
<gene>
    <name evidence="8" type="ORF">JD77_05765</name>
</gene>
<evidence type="ECO:0000259" key="7">
    <source>
        <dbReference type="Pfam" id="PF00155"/>
    </source>
</evidence>
<keyword evidence="3 6" id="KW-0032">Aminotransferase</keyword>
<keyword evidence="5" id="KW-0663">Pyridoxal phosphate</keyword>
<comment type="caution">
    <text evidence="8">The sequence shown here is derived from an EMBL/GenBank/DDBJ whole genome shotgun (WGS) entry which is preliminary data.</text>
</comment>
<evidence type="ECO:0000256" key="5">
    <source>
        <dbReference type="ARBA" id="ARBA00022898"/>
    </source>
</evidence>
<dbReference type="PANTHER" id="PTHR46383">
    <property type="entry name" value="ASPARTATE AMINOTRANSFERASE"/>
    <property type="match status" value="1"/>
</dbReference>
<sequence>MDTIDLATGVPDIGSPPSAAAAATEAINRGDTRYVGAAGIAPLREAVSRSLLEERGLSYEPSQIMVTAGAKLSVFCVLSALVGPGSAVVLPVPHYGGYRGQIERLGGRIVGLGTTPDTGYKLTRAQLRDALDDDTRVVLLNSPANPSGAVYSADELAGLADVVVNHSSATIVSDEIYARFVYDGRPAPSLGSLGPEVLARTVTIDGVSKAYGMTGWRVGYAAGPRAVIDVARRVHAGLCNCAPSISQWAAWGALTGAPRDHHDPRRHQELRDLSHAVVDRWRGIRTVRPSGAIYQLIELVPEELGIATGEEASFFESWTSRARVSVAHDNRFGAPVFGRLTFSVPRPELEEGLRRLSVALEQLADTNQLSARRGTAR</sequence>
<feature type="domain" description="Aminotransferase class I/classII large" evidence="7">
    <location>
        <begin position="2"/>
        <end position="356"/>
    </location>
</feature>
<dbReference type="GO" id="GO:0030170">
    <property type="term" value="F:pyridoxal phosphate binding"/>
    <property type="evidence" value="ECO:0007669"/>
    <property type="project" value="InterPro"/>
</dbReference>
<dbReference type="CDD" id="cd00609">
    <property type="entry name" value="AAT_like"/>
    <property type="match status" value="1"/>
</dbReference>
<accession>A0A562IIH7</accession>
<dbReference type="EMBL" id="VLKE01000001">
    <property type="protein sequence ID" value="TWH70740.1"/>
    <property type="molecule type" value="Genomic_DNA"/>
</dbReference>
<comment type="similarity">
    <text evidence="2 6">Belongs to the class-I pyridoxal-phosphate-dependent aminotransferase family.</text>
</comment>
<dbReference type="InterPro" id="IPR015422">
    <property type="entry name" value="PyrdxlP-dep_Trfase_small"/>
</dbReference>
<evidence type="ECO:0000256" key="6">
    <source>
        <dbReference type="RuleBase" id="RU000481"/>
    </source>
</evidence>
<name>A0A562IIH7_MICOL</name>
<dbReference type="InterPro" id="IPR050596">
    <property type="entry name" value="AspAT/PAT-like"/>
</dbReference>
<evidence type="ECO:0000313" key="8">
    <source>
        <dbReference type="EMBL" id="TWH70740.1"/>
    </source>
</evidence>
<dbReference type="PROSITE" id="PS00105">
    <property type="entry name" value="AA_TRANSFER_CLASS_1"/>
    <property type="match status" value="1"/>
</dbReference>
<proteinExistence type="inferred from homology"/>
<dbReference type="OrthoDB" id="9763453at2"/>